<comment type="caution">
    <text evidence="1">The sequence shown here is derived from an EMBL/GenBank/DDBJ whole genome shotgun (WGS) entry which is preliminary data.</text>
</comment>
<proteinExistence type="predicted"/>
<evidence type="ECO:0000313" key="1">
    <source>
        <dbReference type="EMBL" id="KTB42374.1"/>
    </source>
</evidence>
<accession>A0A0W0G1C1</accession>
<reference evidence="1 2" key="1">
    <citation type="submission" date="2015-12" db="EMBL/GenBank/DDBJ databases">
        <title>Draft genome sequence of Moniliophthora roreri, the causal agent of frosty pod rot of cacao.</title>
        <authorList>
            <person name="Aime M.C."/>
            <person name="Diaz-Valderrama J.R."/>
            <person name="Kijpornyongpan T."/>
            <person name="Phillips-Mora W."/>
        </authorList>
    </citation>
    <scope>NUCLEOTIDE SEQUENCE [LARGE SCALE GENOMIC DNA]</scope>
    <source>
        <strain evidence="1 2">MCA 2952</strain>
    </source>
</reference>
<evidence type="ECO:0000313" key="2">
    <source>
        <dbReference type="Proteomes" id="UP000054988"/>
    </source>
</evidence>
<gene>
    <name evidence="1" type="ORF">WG66_5033</name>
</gene>
<protein>
    <submittedName>
        <fullName evidence="1">Uncharacterized protein</fullName>
    </submittedName>
</protein>
<dbReference type="EMBL" id="LATX01001338">
    <property type="protein sequence ID" value="KTB42374.1"/>
    <property type="molecule type" value="Genomic_DNA"/>
</dbReference>
<name>A0A0W0G1C1_MONRR</name>
<dbReference type="Proteomes" id="UP000054988">
    <property type="component" value="Unassembled WGS sequence"/>
</dbReference>
<sequence length="11" mass="1323">MSDHSDYVIEK</sequence>
<organism evidence="1 2">
    <name type="scientific">Moniliophthora roreri</name>
    <name type="common">Frosty pod rot fungus</name>
    <name type="synonym">Monilia roreri</name>
    <dbReference type="NCBI Taxonomy" id="221103"/>
    <lineage>
        <taxon>Eukaryota</taxon>
        <taxon>Fungi</taxon>
        <taxon>Dikarya</taxon>
        <taxon>Basidiomycota</taxon>
        <taxon>Agaricomycotina</taxon>
        <taxon>Agaricomycetes</taxon>
        <taxon>Agaricomycetidae</taxon>
        <taxon>Agaricales</taxon>
        <taxon>Marasmiineae</taxon>
        <taxon>Marasmiaceae</taxon>
        <taxon>Moniliophthora</taxon>
    </lineage>
</organism>